<sequence length="104" mass="11931">MPWPERRRRVSNNDGTRRRRRRRLCLQCGALGCVLAAVSLGRASVATRSTIRIEGIVILNGLLRLSFDYFAHKTFSHYQPDRKLPPTHVPAPTARYHPNTLVIR</sequence>
<organism evidence="1 2">
    <name type="scientific">Tribolium castaneum</name>
    <name type="common">Red flour beetle</name>
    <dbReference type="NCBI Taxonomy" id="7070"/>
    <lineage>
        <taxon>Eukaryota</taxon>
        <taxon>Metazoa</taxon>
        <taxon>Ecdysozoa</taxon>
        <taxon>Arthropoda</taxon>
        <taxon>Hexapoda</taxon>
        <taxon>Insecta</taxon>
        <taxon>Pterygota</taxon>
        <taxon>Neoptera</taxon>
        <taxon>Endopterygota</taxon>
        <taxon>Coleoptera</taxon>
        <taxon>Polyphaga</taxon>
        <taxon>Cucujiformia</taxon>
        <taxon>Tenebrionidae</taxon>
        <taxon>Tenebrionidae incertae sedis</taxon>
        <taxon>Tribolium</taxon>
    </lineage>
</organism>
<reference evidence="1 2" key="1">
    <citation type="journal article" date="2008" name="Nature">
        <title>The genome of the model beetle and pest Tribolium castaneum.</title>
        <authorList>
            <consortium name="Tribolium Genome Sequencing Consortium"/>
            <person name="Richards S."/>
            <person name="Gibbs R.A."/>
            <person name="Weinstock G.M."/>
            <person name="Brown S.J."/>
            <person name="Denell R."/>
            <person name="Beeman R.W."/>
            <person name="Gibbs R."/>
            <person name="Beeman R.W."/>
            <person name="Brown S.J."/>
            <person name="Bucher G."/>
            <person name="Friedrich M."/>
            <person name="Grimmelikhuijzen C.J."/>
            <person name="Klingler M."/>
            <person name="Lorenzen M."/>
            <person name="Richards S."/>
            <person name="Roth S."/>
            <person name="Schroder R."/>
            <person name="Tautz D."/>
            <person name="Zdobnov E.M."/>
            <person name="Muzny D."/>
            <person name="Gibbs R.A."/>
            <person name="Weinstock G.M."/>
            <person name="Attaway T."/>
            <person name="Bell S."/>
            <person name="Buhay C.J."/>
            <person name="Chandrabose M.N."/>
            <person name="Chavez D."/>
            <person name="Clerk-Blankenburg K.P."/>
            <person name="Cree A."/>
            <person name="Dao M."/>
            <person name="Davis C."/>
            <person name="Chacko J."/>
            <person name="Dinh H."/>
            <person name="Dugan-Rocha S."/>
            <person name="Fowler G."/>
            <person name="Garner T.T."/>
            <person name="Garnes J."/>
            <person name="Gnirke A."/>
            <person name="Hawes A."/>
            <person name="Hernandez J."/>
            <person name="Hines S."/>
            <person name="Holder M."/>
            <person name="Hume J."/>
            <person name="Jhangiani S.N."/>
            <person name="Joshi V."/>
            <person name="Khan Z.M."/>
            <person name="Jackson L."/>
            <person name="Kovar C."/>
            <person name="Kowis A."/>
            <person name="Lee S."/>
            <person name="Lewis L.R."/>
            <person name="Margolis J."/>
            <person name="Morgan M."/>
            <person name="Nazareth L.V."/>
            <person name="Nguyen N."/>
            <person name="Okwuonu G."/>
            <person name="Parker D."/>
            <person name="Richards S."/>
            <person name="Ruiz S.J."/>
            <person name="Santibanez J."/>
            <person name="Savard J."/>
            <person name="Scherer S.E."/>
            <person name="Schneider B."/>
            <person name="Sodergren E."/>
            <person name="Tautz D."/>
            <person name="Vattahil S."/>
            <person name="Villasana D."/>
            <person name="White C.S."/>
            <person name="Wright R."/>
            <person name="Park Y."/>
            <person name="Beeman R.W."/>
            <person name="Lord J."/>
            <person name="Oppert B."/>
            <person name="Lorenzen M."/>
            <person name="Brown S."/>
            <person name="Wang L."/>
            <person name="Savard J."/>
            <person name="Tautz D."/>
            <person name="Richards S."/>
            <person name="Weinstock G."/>
            <person name="Gibbs R.A."/>
            <person name="Liu Y."/>
            <person name="Worley K."/>
            <person name="Weinstock G."/>
            <person name="Elsik C.G."/>
            <person name="Reese J.T."/>
            <person name="Elhaik E."/>
            <person name="Landan G."/>
            <person name="Graur D."/>
            <person name="Arensburger P."/>
            <person name="Atkinson P."/>
            <person name="Beeman R.W."/>
            <person name="Beidler J."/>
            <person name="Brown S.J."/>
            <person name="Demuth J.P."/>
            <person name="Drury D.W."/>
            <person name="Du Y.Z."/>
            <person name="Fujiwara H."/>
            <person name="Lorenzen M."/>
            <person name="Maselli V."/>
            <person name="Osanai M."/>
            <person name="Park Y."/>
            <person name="Robertson H.M."/>
            <person name="Tu Z."/>
            <person name="Wang J.J."/>
            <person name="Wang S."/>
            <person name="Richards S."/>
            <person name="Song H."/>
            <person name="Zhang L."/>
            <person name="Sodergren E."/>
            <person name="Werner D."/>
            <person name="Stanke M."/>
            <person name="Morgenstern B."/>
            <person name="Solovyev V."/>
            <person name="Kosarev P."/>
            <person name="Brown G."/>
            <person name="Chen H.C."/>
            <person name="Ermolaeva O."/>
            <person name="Hlavina W."/>
            <person name="Kapustin Y."/>
            <person name="Kiryutin B."/>
            <person name="Kitts P."/>
            <person name="Maglott D."/>
            <person name="Pruitt K."/>
            <person name="Sapojnikov V."/>
            <person name="Souvorov A."/>
            <person name="Mackey A.J."/>
            <person name="Waterhouse R.M."/>
            <person name="Wyder S."/>
            <person name="Zdobnov E.M."/>
            <person name="Zdobnov E.M."/>
            <person name="Wyder S."/>
            <person name="Kriventseva E.V."/>
            <person name="Kadowaki T."/>
            <person name="Bork P."/>
            <person name="Aranda M."/>
            <person name="Bao R."/>
            <person name="Beermann A."/>
            <person name="Berns N."/>
            <person name="Bolognesi R."/>
            <person name="Bonneton F."/>
            <person name="Bopp D."/>
            <person name="Brown S.J."/>
            <person name="Bucher G."/>
            <person name="Butts T."/>
            <person name="Chaumot A."/>
            <person name="Denell R.E."/>
            <person name="Ferrier D.E."/>
            <person name="Friedrich M."/>
            <person name="Gordon C.M."/>
            <person name="Jindra M."/>
            <person name="Klingler M."/>
            <person name="Lan Q."/>
            <person name="Lattorff H.M."/>
            <person name="Laudet V."/>
            <person name="von Levetsow C."/>
            <person name="Liu Z."/>
            <person name="Lutz R."/>
            <person name="Lynch J.A."/>
            <person name="da Fonseca R.N."/>
            <person name="Posnien N."/>
            <person name="Reuter R."/>
            <person name="Roth S."/>
            <person name="Savard J."/>
            <person name="Schinko J.B."/>
            <person name="Schmitt C."/>
            <person name="Schoppmeier M."/>
            <person name="Schroder R."/>
            <person name="Shippy T.D."/>
            <person name="Simonnet F."/>
            <person name="Marques-Souza H."/>
            <person name="Tautz D."/>
            <person name="Tomoyasu Y."/>
            <person name="Trauner J."/>
            <person name="Van der Zee M."/>
            <person name="Vervoort M."/>
            <person name="Wittkopp N."/>
            <person name="Wimmer E.A."/>
            <person name="Yang X."/>
            <person name="Jones A.K."/>
            <person name="Sattelle D.B."/>
            <person name="Ebert P.R."/>
            <person name="Nelson D."/>
            <person name="Scott J.G."/>
            <person name="Beeman R.W."/>
            <person name="Muthukrishnan S."/>
            <person name="Kramer K.J."/>
            <person name="Arakane Y."/>
            <person name="Beeman R.W."/>
            <person name="Zhu Q."/>
            <person name="Hogenkamp D."/>
            <person name="Dixit R."/>
            <person name="Oppert B."/>
            <person name="Jiang H."/>
            <person name="Zou Z."/>
            <person name="Marshall J."/>
            <person name="Elpidina E."/>
            <person name="Vinokurov K."/>
            <person name="Oppert C."/>
            <person name="Zou Z."/>
            <person name="Evans J."/>
            <person name="Lu Z."/>
            <person name="Zhao P."/>
            <person name="Sumathipala N."/>
            <person name="Altincicek B."/>
            <person name="Vilcinskas A."/>
            <person name="Williams M."/>
            <person name="Hultmark D."/>
            <person name="Hetru C."/>
            <person name="Jiang H."/>
            <person name="Grimmelikhuijzen C.J."/>
            <person name="Hauser F."/>
            <person name="Cazzamali G."/>
            <person name="Williamson M."/>
            <person name="Park Y."/>
            <person name="Li B."/>
            <person name="Tanaka Y."/>
            <person name="Predel R."/>
            <person name="Neupert S."/>
            <person name="Schachtner J."/>
            <person name="Verleyen P."/>
            <person name="Raible F."/>
            <person name="Bork P."/>
            <person name="Friedrich M."/>
            <person name="Walden K.K."/>
            <person name="Robertson H.M."/>
            <person name="Angeli S."/>
            <person name="Foret S."/>
            <person name="Bucher G."/>
            <person name="Schuetz S."/>
            <person name="Maleszka R."/>
            <person name="Wimmer E.A."/>
            <person name="Beeman R.W."/>
            <person name="Lorenzen M."/>
            <person name="Tomoyasu Y."/>
            <person name="Miller S.C."/>
            <person name="Grossmann D."/>
            <person name="Bucher G."/>
        </authorList>
    </citation>
    <scope>NUCLEOTIDE SEQUENCE [LARGE SCALE GENOMIC DNA]</scope>
    <source>
        <strain evidence="1 2">Georgia GA2</strain>
    </source>
</reference>
<dbReference type="InParanoid" id="D6W739"/>
<gene>
    <name evidence="1" type="primary">GLEAN_14216</name>
    <name evidence="1" type="ORF">TcasGA2_TC014216</name>
</gene>
<keyword evidence="2" id="KW-1185">Reference proteome</keyword>
<proteinExistence type="predicted"/>
<evidence type="ECO:0000313" key="2">
    <source>
        <dbReference type="Proteomes" id="UP000007266"/>
    </source>
</evidence>
<dbReference type="EMBL" id="KQ971307">
    <property type="protein sequence ID" value="EFA11502.1"/>
    <property type="molecule type" value="Genomic_DNA"/>
</dbReference>
<evidence type="ECO:0000313" key="1">
    <source>
        <dbReference type="EMBL" id="EFA11502.1"/>
    </source>
</evidence>
<dbReference type="HOGENOM" id="CLU_2253516_0_0_1"/>
<accession>D6W739</accession>
<dbReference type="Proteomes" id="UP000007266">
    <property type="component" value="Linkage group 1"/>
</dbReference>
<name>D6W739_TRICA</name>
<reference evidence="1 2" key="2">
    <citation type="journal article" date="2010" name="Nucleic Acids Res.">
        <title>BeetleBase in 2010: revisions to provide comprehensive genomic information for Tribolium castaneum.</title>
        <authorList>
            <person name="Kim H.S."/>
            <person name="Murphy T."/>
            <person name="Xia J."/>
            <person name="Caragea D."/>
            <person name="Park Y."/>
            <person name="Beeman R.W."/>
            <person name="Lorenzen M.D."/>
            <person name="Butcher S."/>
            <person name="Manak J.R."/>
            <person name="Brown S.J."/>
        </authorList>
    </citation>
    <scope>GENOME REANNOTATION</scope>
    <source>
        <strain evidence="1 2">Georgia GA2</strain>
    </source>
</reference>
<dbReference type="AlphaFoldDB" id="D6W739"/>
<protein>
    <submittedName>
        <fullName evidence="1">Uncharacterized protein</fullName>
    </submittedName>
</protein>